<dbReference type="AlphaFoldDB" id="A0A4S8IKV2"/>
<feature type="transmembrane region" description="Helical" evidence="4">
    <location>
        <begin position="124"/>
        <end position="149"/>
    </location>
</feature>
<evidence type="ECO:0000256" key="2">
    <source>
        <dbReference type="ARBA" id="ARBA00023203"/>
    </source>
</evidence>
<evidence type="ECO:0000256" key="4">
    <source>
        <dbReference type="SAM" id="Phobius"/>
    </source>
</evidence>
<gene>
    <name evidence="6" type="ORF">C4D60_Mb06t05860</name>
</gene>
<dbReference type="InterPro" id="IPR017904">
    <property type="entry name" value="ADF/Cofilin"/>
</dbReference>
<feature type="domain" description="ADF-H" evidence="5">
    <location>
        <begin position="13"/>
        <end position="141"/>
    </location>
</feature>
<dbReference type="PANTHER" id="PTHR11913">
    <property type="entry name" value="COFILIN-RELATED"/>
    <property type="match status" value="1"/>
</dbReference>
<evidence type="ECO:0000313" key="6">
    <source>
        <dbReference type="EMBL" id="THU49087.1"/>
    </source>
</evidence>
<dbReference type="Pfam" id="PF00241">
    <property type="entry name" value="Cofilin_ADF"/>
    <property type="match status" value="1"/>
</dbReference>
<dbReference type="Gene3D" id="3.40.20.10">
    <property type="entry name" value="Severin"/>
    <property type="match status" value="1"/>
</dbReference>
<dbReference type="PROSITE" id="PS51263">
    <property type="entry name" value="ADF_H"/>
    <property type="match status" value="1"/>
</dbReference>
<dbReference type="CDD" id="cd11286">
    <property type="entry name" value="ADF_cofilin_like"/>
    <property type="match status" value="1"/>
</dbReference>
<dbReference type="GO" id="GO:0015629">
    <property type="term" value="C:actin cytoskeleton"/>
    <property type="evidence" value="ECO:0007669"/>
    <property type="project" value="InterPro"/>
</dbReference>
<dbReference type="SUPFAM" id="SSF55753">
    <property type="entry name" value="Actin depolymerizing proteins"/>
    <property type="match status" value="1"/>
</dbReference>
<proteinExistence type="inferred from homology"/>
<evidence type="ECO:0000259" key="5">
    <source>
        <dbReference type="PROSITE" id="PS51263"/>
    </source>
</evidence>
<keyword evidence="4" id="KW-0812">Transmembrane</keyword>
<protein>
    <recommendedName>
        <fullName evidence="5">ADF-H domain-containing protein</fullName>
    </recommendedName>
</protein>
<dbReference type="GO" id="GO:0030042">
    <property type="term" value="P:actin filament depolymerization"/>
    <property type="evidence" value="ECO:0007669"/>
    <property type="project" value="InterPro"/>
</dbReference>
<evidence type="ECO:0000313" key="7">
    <source>
        <dbReference type="Proteomes" id="UP000317650"/>
    </source>
</evidence>
<sequence length="193" mass="21040">MAFLRSYSNASSGMGIAEDCKDIFLELQRKKTHRYVIFKIDEKQKQVVVEKTGGATESYDDFMASLPENDCRYAIYDFDFVPFHIMNPCEDAINSTSFFSTCKRTLSTRNVLGLTSAGFGIRSAMGFVMVISLPLILFTVLLGFGCFLLGRAKGREEARAGVGSRVCVAPLAPPDAVASSPPNLAKKGGPDDV</sequence>
<dbReference type="InterPro" id="IPR029006">
    <property type="entry name" value="ADF-H/Gelsolin-like_dom_sf"/>
</dbReference>
<dbReference type="GO" id="GO:0003779">
    <property type="term" value="F:actin binding"/>
    <property type="evidence" value="ECO:0007669"/>
    <property type="project" value="UniProtKB-KW"/>
</dbReference>
<keyword evidence="2" id="KW-0009">Actin-binding</keyword>
<comment type="similarity">
    <text evidence="1">Belongs to the actin-binding proteins ADF family.</text>
</comment>
<dbReference type="Proteomes" id="UP000317650">
    <property type="component" value="Chromosome 6"/>
</dbReference>
<accession>A0A4S8IKV2</accession>
<comment type="caution">
    <text evidence="6">The sequence shown here is derived from an EMBL/GenBank/DDBJ whole genome shotgun (WGS) entry which is preliminary data.</text>
</comment>
<dbReference type="InterPro" id="IPR002108">
    <property type="entry name" value="ADF-H"/>
</dbReference>
<name>A0A4S8IKV2_MUSBA</name>
<evidence type="ECO:0000256" key="3">
    <source>
        <dbReference type="SAM" id="MobiDB-lite"/>
    </source>
</evidence>
<reference evidence="6 7" key="1">
    <citation type="journal article" date="2019" name="Nat. Plants">
        <title>Genome sequencing of Musa balbisiana reveals subgenome evolution and function divergence in polyploid bananas.</title>
        <authorList>
            <person name="Yao X."/>
        </authorList>
    </citation>
    <scope>NUCLEOTIDE SEQUENCE [LARGE SCALE GENOMIC DNA]</scope>
    <source>
        <strain evidence="7">cv. DH-PKW</strain>
        <tissue evidence="6">Leaves</tissue>
    </source>
</reference>
<keyword evidence="4" id="KW-1133">Transmembrane helix</keyword>
<feature type="region of interest" description="Disordered" evidence="3">
    <location>
        <begin position="173"/>
        <end position="193"/>
    </location>
</feature>
<evidence type="ECO:0000256" key="1">
    <source>
        <dbReference type="ARBA" id="ARBA00006844"/>
    </source>
</evidence>
<dbReference type="SMART" id="SM00102">
    <property type="entry name" value="ADF"/>
    <property type="match status" value="1"/>
</dbReference>
<dbReference type="EMBL" id="PYDT01000009">
    <property type="protein sequence ID" value="THU49087.1"/>
    <property type="molecule type" value="Genomic_DNA"/>
</dbReference>
<keyword evidence="4" id="KW-0472">Membrane</keyword>
<dbReference type="STRING" id="52838.A0A4S8IKV2"/>
<organism evidence="6 7">
    <name type="scientific">Musa balbisiana</name>
    <name type="common">Banana</name>
    <dbReference type="NCBI Taxonomy" id="52838"/>
    <lineage>
        <taxon>Eukaryota</taxon>
        <taxon>Viridiplantae</taxon>
        <taxon>Streptophyta</taxon>
        <taxon>Embryophyta</taxon>
        <taxon>Tracheophyta</taxon>
        <taxon>Spermatophyta</taxon>
        <taxon>Magnoliopsida</taxon>
        <taxon>Liliopsida</taxon>
        <taxon>Zingiberales</taxon>
        <taxon>Musaceae</taxon>
        <taxon>Musa</taxon>
    </lineage>
</organism>
<keyword evidence="7" id="KW-1185">Reference proteome</keyword>